<dbReference type="Pfam" id="PF01479">
    <property type="entry name" value="S4"/>
    <property type="match status" value="1"/>
</dbReference>
<evidence type="ECO:0000256" key="1">
    <source>
        <dbReference type="PROSITE-ProRule" id="PRU00182"/>
    </source>
</evidence>
<dbReference type="STRING" id="78245.Xaut_2640"/>
<dbReference type="SMART" id="SM00363">
    <property type="entry name" value="S4"/>
    <property type="match status" value="1"/>
</dbReference>
<dbReference type="PROSITE" id="PS50889">
    <property type="entry name" value="S4"/>
    <property type="match status" value="1"/>
</dbReference>
<proteinExistence type="predicted"/>
<dbReference type="InterPro" id="IPR036986">
    <property type="entry name" value="S4_RNA-bd_sf"/>
</dbReference>
<organism evidence="3 4">
    <name type="scientific">Xanthobacter autotrophicus (strain ATCC BAA-1158 / Py2)</name>
    <dbReference type="NCBI Taxonomy" id="78245"/>
    <lineage>
        <taxon>Bacteria</taxon>
        <taxon>Pseudomonadati</taxon>
        <taxon>Pseudomonadota</taxon>
        <taxon>Alphaproteobacteria</taxon>
        <taxon>Hyphomicrobiales</taxon>
        <taxon>Xanthobacteraceae</taxon>
        <taxon>Xanthobacter</taxon>
    </lineage>
</organism>
<name>A7IIN9_XANP2</name>
<dbReference type="CDD" id="cd00165">
    <property type="entry name" value="S4"/>
    <property type="match status" value="1"/>
</dbReference>
<dbReference type="GO" id="GO:0003723">
    <property type="term" value="F:RNA binding"/>
    <property type="evidence" value="ECO:0007669"/>
    <property type="project" value="UniProtKB-KW"/>
</dbReference>
<gene>
    <name evidence="3" type="ordered locus">Xaut_2640</name>
</gene>
<evidence type="ECO:0000259" key="2">
    <source>
        <dbReference type="SMART" id="SM00363"/>
    </source>
</evidence>
<dbReference type="KEGG" id="xau:Xaut_2640"/>
<dbReference type="eggNOG" id="COG1188">
    <property type="taxonomic scope" value="Bacteria"/>
</dbReference>
<keyword evidence="1" id="KW-0694">RNA-binding</keyword>
<dbReference type="Gene3D" id="3.10.290.10">
    <property type="entry name" value="RNA-binding S4 domain"/>
    <property type="match status" value="1"/>
</dbReference>
<keyword evidence="4" id="KW-1185">Reference proteome</keyword>
<dbReference type="SUPFAM" id="SSF55174">
    <property type="entry name" value="Alpha-L RNA-binding motif"/>
    <property type="match status" value="1"/>
</dbReference>
<dbReference type="HOGENOM" id="CLU_101003_3_1_5"/>
<dbReference type="OrthoDB" id="9797176at2"/>
<feature type="domain" description="RNA-binding S4" evidence="2">
    <location>
        <begin position="12"/>
        <end position="78"/>
    </location>
</feature>
<reference evidence="3 4" key="1">
    <citation type="submission" date="2007-07" db="EMBL/GenBank/DDBJ databases">
        <title>Complete sequence of chromosome of Xanthobacter autotrophicus Py2.</title>
        <authorList>
            <consortium name="US DOE Joint Genome Institute"/>
            <person name="Copeland A."/>
            <person name="Lucas S."/>
            <person name="Lapidus A."/>
            <person name="Barry K."/>
            <person name="Glavina del Rio T."/>
            <person name="Hammon N."/>
            <person name="Israni S."/>
            <person name="Dalin E."/>
            <person name="Tice H."/>
            <person name="Pitluck S."/>
            <person name="Sims D."/>
            <person name="Brettin T."/>
            <person name="Bruce D."/>
            <person name="Detter J.C."/>
            <person name="Han C."/>
            <person name="Tapia R."/>
            <person name="Brainard J."/>
            <person name="Schmutz J."/>
            <person name="Larimer F."/>
            <person name="Land M."/>
            <person name="Hauser L."/>
            <person name="Kyrpides N."/>
            <person name="Kim E."/>
            <person name="Ensigns S.A."/>
            <person name="Richardson P."/>
        </authorList>
    </citation>
    <scope>NUCLEOTIDE SEQUENCE [LARGE SCALE GENOMIC DNA]</scope>
    <source>
        <strain evidence="4">ATCC BAA-1158 / Py2</strain>
    </source>
</reference>
<accession>A7IIN9</accession>
<protein>
    <submittedName>
        <fullName evidence="3">RNA-binding S4 domain protein</fullName>
    </submittedName>
</protein>
<evidence type="ECO:0000313" key="3">
    <source>
        <dbReference type="EMBL" id="ABS67882.1"/>
    </source>
</evidence>
<dbReference type="AlphaFoldDB" id="A7IIN9"/>
<dbReference type="Proteomes" id="UP000002417">
    <property type="component" value="Chromosome"/>
</dbReference>
<dbReference type="InterPro" id="IPR002942">
    <property type="entry name" value="S4_RNA-bd"/>
</dbReference>
<sequence>MTGEGADPAERQRLDRWIWHARVVRTREAAADLVRAGHVRLDGARVTSPAQSVRAGQVLTIALDRNVRVLRIVGFSQRRGDATSARALFDEITEV</sequence>
<dbReference type="PhylomeDB" id="A7IIN9"/>
<dbReference type="EMBL" id="CP000781">
    <property type="protein sequence ID" value="ABS67882.1"/>
    <property type="molecule type" value="Genomic_DNA"/>
</dbReference>
<evidence type="ECO:0000313" key="4">
    <source>
        <dbReference type="Proteomes" id="UP000002417"/>
    </source>
</evidence>